<dbReference type="EMBL" id="JAFNEN010000202">
    <property type="protein sequence ID" value="KAG8189847.1"/>
    <property type="molecule type" value="Genomic_DNA"/>
</dbReference>
<evidence type="ECO:0000256" key="1">
    <source>
        <dbReference type="SAM" id="MobiDB-lite"/>
    </source>
</evidence>
<protein>
    <submittedName>
        <fullName evidence="2">Uncharacterized protein</fullName>
    </submittedName>
</protein>
<organism evidence="2 3">
    <name type="scientific">Oedothorax gibbosus</name>
    <dbReference type="NCBI Taxonomy" id="931172"/>
    <lineage>
        <taxon>Eukaryota</taxon>
        <taxon>Metazoa</taxon>
        <taxon>Ecdysozoa</taxon>
        <taxon>Arthropoda</taxon>
        <taxon>Chelicerata</taxon>
        <taxon>Arachnida</taxon>
        <taxon>Araneae</taxon>
        <taxon>Araneomorphae</taxon>
        <taxon>Entelegynae</taxon>
        <taxon>Araneoidea</taxon>
        <taxon>Linyphiidae</taxon>
        <taxon>Erigoninae</taxon>
        <taxon>Oedothorax</taxon>
    </lineage>
</organism>
<name>A0AAV6V014_9ARAC</name>
<sequence>MDECGIFPFFPGAYPGKKSGEQEGCCHGDILLCSPSAFQSAQCLSGKEPAKEQDRDTKDGEEVLGC</sequence>
<gene>
    <name evidence="2" type="ORF">JTE90_026148</name>
</gene>
<accession>A0AAV6V014</accession>
<reference evidence="2 3" key="1">
    <citation type="journal article" date="2022" name="Nat. Ecol. Evol.">
        <title>A masculinizing supergene underlies an exaggerated male reproductive morph in a spider.</title>
        <authorList>
            <person name="Hendrickx F."/>
            <person name="De Corte Z."/>
            <person name="Sonet G."/>
            <person name="Van Belleghem S.M."/>
            <person name="Kostlbacher S."/>
            <person name="Vangestel C."/>
        </authorList>
    </citation>
    <scope>NUCLEOTIDE SEQUENCE [LARGE SCALE GENOMIC DNA]</scope>
    <source>
        <strain evidence="2">W744_W776</strain>
    </source>
</reference>
<proteinExistence type="predicted"/>
<dbReference type="Proteomes" id="UP000827092">
    <property type="component" value="Unassembled WGS sequence"/>
</dbReference>
<evidence type="ECO:0000313" key="3">
    <source>
        <dbReference type="Proteomes" id="UP000827092"/>
    </source>
</evidence>
<feature type="compositionally biased region" description="Basic and acidic residues" evidence="1">
    <location>
        <begin position="48"/>
        <end position="66"/>
    </location>
</feature>
<keyword evidence="3" id="KW-1185">Reference proteome</keyword>
<feature type="region of interest" description="Disordered" evidence="1">
    <location>
        <begin position="45"/>
        <end position="66"/>
    </location>
</feature>
<comment type="caution">
    <text evidence="2">The sequence shown here is derived from an EMBL/GenBank/DDBJ whole genome shotgun (WGS) entry which is preliminary data.</text>
</comment>
<dbReference type="AlphaFoldDB" id="A0AAV6V014"/>
<evidence type="ECO:0000313" key="2">
    <source>
        <dbReference type="EMBL" id="KAG8189847.1"/>
    </source>
</evidence>